<evidence type="ECO:0000256" key="1">
    <source>
        <dbReference type="SAM" id="MobiDB-lite"/>
    </source>
</evidence>
<dbReference type="STRING" id="105231.A0A1Y1IUH0"/>
<protein>
    <recommendedName>
        <fullName evidence="2">Integrase catalytic domain-containing protein</fullName>
    </recommendedName>
</protein>
<evidence type="ECO:0000259" key="2">
    <source>
        <dbReference type="PROSITE" id="PS50994"/>
    </source>
</evidence>
<dbReference type="InterPro" id="IPR012337">
    <property type="entry name" value="RNaseH-like_sf"/>
</dbReference>
<dbReference type="InterPro" id="IPR001584">
    <property type="entry name" value="Integrase_cat-core"/>
</dbReference>
<dbReference type="InterPro" id="IPR036397">
    <property type="entry name" value="RNaseH_sf"/>
</dbReference>
<dbReference type="InterPro" id="IPR057670">
    <property type="entry name" value="SH3_retrovirus"/>
</dbReference>
<accession>A0A1Y1IUH0</accession>
<feature type="non-terminal residue" evidence="3">
    <location>
        <position position="353"/>
    </location>
</feature>
<dbReference type="PANTHER" id="PTHR42648:SF28">
    <property type="entry name" value="TRANSPOSON-ENCODED PROTEIN WITH RIBONUCLEASE H-LIKE AND RETROVIRUS ZINC FINGER-LIKE DOMAINS"/>
    <property type="match status" value="1"/>
</dbReference>
<name>A0A1Y1IUH0_KLENI</name>
<sequence>MDVAAGRCRSPQSGEPVFATFLDDYSKLSVVVPLKQENEVAKVTEHVINRLGLQSRKKLRSVLTDRGKGSVNKALKDVFGGKGTVHEKTAPYTAEKNGSAERLNPQLKEKVQAMLEDLGLPKEMWADSVVTANYTWNRTPVSAHGRTPWEAFYDKKPNRRRKLVSVSERCVFVGYEPDSKAYRVLWNSDGRIVISRDVIFDEGEGNNGFVELICDLMEGSPEASGKRDITRSHPRPTTRTRPQPTAAASHARFPKPTKSGGQVSEMRNQEAVGGEASDPWAEAHGRGDAFPAEERDVGNLERLIEVKPGPVKWVYKIKRDAHRNVERYKSWLVAKGYPEKQGIDFDEELTTPR</sequence>
<dbReference type="PROSITE" id="PS50994">
    <property type="entry name" value="INTEGRASE"/>
    <property type="match status" value="1"/>
</dbReference>
<proteinExistence type="predicted"/>
<dbReference type="PANTHER" id="PTHR42648">
    <property type="entry name" value="TRANSPOSASE, PUTATIVE-RELATED"/>
    <property type="match status" value="1"/>
</dbReference>
<dbReference type="Pfam" id="PF25597">
    <property type="entry name" value="SH3_retrovirus"/>
    <property type="match status" value="1"/>
</dbReference>
<feature type="region of interest" description="Disordered" evidence="1">
    <location>
        <begin position="220"/>
        <end position="293"/>
    </location>
</feature>
<feature type="compositionally biased region" description="Low complexity" evidence="1">
    <location>
        <begin position="239"/>
        <end position="248"/>
    </location>
</feature>
<dbReference type="InterPro" id="IPR039537">
    <property type="entry name" value="Retrotran_Ty1/copia-like"/>
</dbReference>
<dbReference type="EMBL" id="DF237975">
    <property type="protein sequence ID" value="GAQ92486.1"/>
    <property type="molecule type" value="Genomic_DNA"/>
</dbReference>
<feature type="domain" description="Integrase catalytic" evidence="2">
    <location>
        <begin position="1"/>
        <end position="156"/>
    </location>
</feature>
<dbReference type="OrthoDB" id="6776856at2759"/>
<evidence type="ECO:0000313" key="3">
    <source>
        <dbReference type="EMBL" id="GAQ92486.1"/>
    </source>
</evidence>
<gene>
    <name evidence="3" type="ORF">KFL_010260010</name>
</gene>
<keyword evidence="4" id="KW-1185">Reference proteome</keyword>
<dbReference type="Gene3D" id="3.30.420.10">
    <property type="entry name" value="Ribonuclease H-like superfamily/Ribonuclease H"/>
    <property type="match status" value="1"/>
</dbReference>
<dbReference type="SUPFAM" id="SSF53098">
    <property type="entry name" value="Ribonuclease H-like"/>
    <property type="match status" value="1"/>
</dbReference>
<organism evidence="3 4">
    <name type="scientific">Klebsormidium nitens</name>
    <name type="common">Green alga</name>
    <name type="synonym">Ulothrix nitens</name>
    <dbReference type="NCBI Taxonomy" id="105231"/>
    <lineage>
        <taxon>Eukaryota</taxon>
        <taxon>Viridiplantae</taxon>
        <taxon>Streptophyta</taxon>
        <taxon>Klebsormidiophyceae</taxon>
        <taxon>Klebsormidiales</taxon>
        <taxon>Klebsormidiaceae</taxon>
        <taxon>Klebsormidium</taxon>
    </lineage>
</organism>
<dbReference type="GO" id="GO:0003676">
    <property type="term" value="F:nucleic acid binding"/>
    <property type="evidence" value="ECO:0007669"/>
    <property type="project" value="InterPro"/>
</dbReference>
<dbReference type="AlphaFoldDB" id="A0A1Y1IUH0"/>
<evidence type="ECO:0000313" key="4">
    <source>
        <dbReference type="Proteomes" id="UP000054558"/>
    </source>
</evidence>
<dbReference type="Proteomes" id="UP000054558">
    <property type="component" value="Unassembled WGS sequence"/>
</dbReference>
<reference evidence="3 4" key="1">
    <citation type="journal article" date="2014" name="Nat. Commun.">
        <title>Klebsormidium flaccidum genome reveals primary factors for plant terrestrial adaptation.</title>
        <authorList>
            <person name="Hori K."/>
            <person name="Maruyama F."/>
            <person name="Fujisawa T."/>
            <person name="Togashi T."/>
            <person name="Yamamoto N."/>
            <person name="Seo M."/>
            <person name="Sato S."/>
            <person name="Yamada T."/>
            <person name="Mori H."/>
            <person name="Tajima N."/>
            <person name="Moriyama T."/>
            <person name="Ikeuchi M."/>
            <person name="Watanabe M."/>
            <person name="Wada H."/>
            <person name="Kobayashi K."/>
            <person name="Saito M."/>
            <person name="Masuda T."/>
            <person name="Sasaki-Sekimoto Y."/>
            <person name="Mashiguchi K."/>
            <person name="Awai K."/>
            <person name="Shimojima M."/>
            <person name="Masuda S."/>
            <person name="Iwai M."/>
            <person name="Nobusawa T."/>
            <person name="Narise T."/>
            <person name="Kondo S."/>
            <person name="Saito H."/>
            <person name="Sato R."/>
            <person name="Murakawa M."/>
            <person name="Ihara Y."/>
            <person name="Oshima-Yamada Y."/>
            <person name="Ohtaka K."/>
            <person name="Satoh M."/>
            <person name="Sonobe K."/>
            <person name="Ishii M."/>
            <person name="Ohtani R."/>
            <person name="Kanamori-Sato M."/>
            <person name="Honoki R."/>
            <person name="Miyazaki D."/>
            <person name="Mochizuki H."/>
            <person name="Umetsu J."/>
            <person name="Higashi K."/>
            <person name="Shibata D."/>
            <person name="Kamiya Y."/>
            <person name="Sato N."/>
            <person name="Nakamura Y."/>
            <person name="Tabata S."/>
            <person name="Ida S."/>
            <person name="Kurokawa K."/>
            <person name="Ohta H."/>
        </authorList>
    </citation>
    <scope>NUCLEOTIDE SEQUENCE [LARGE SCALE GENOMIC DNA]</scope>
    <source>
        <strain evidence="3 4">NIES-2285</strain>
    </source>
</reference>
<dbReference type="GO" id="GO:0015074">
    <property type="term" value="P:DNA integration"/>
    <property type="evidence" value="ECO:0007669"/>
    <property type="project" value="InterPro"/>
</dbReference>
<dbReference type="OMA" id="PLELICA"/>
<feature type="compositionally biased region" description="Basic and acidic residues" evidence="1">
    <location>
        <begin position="281"/>
        <end position="293"/>
    </location>
</feature>